<keyword evidence="1" id="KW-0175">Coiled coil</keyword>
<sequence>VLKTKVMMAEVGIPGEVLELGECGGRDEEFGDLECLEDGGKGKEKGNGKYDPQLRRVEALREFVCPVVYEEGEVGKENWIKRASDKQESWLAERQNSSIVGKREKAGKLMSEADEAERQISLKIEEVARAKVAAEERARERMDGPLGESLQGRGMIQDDLDKEMKKLDKQMEKLMREREKKVTKIMKKGKEHLQKVEKKESRIAQKVMWVVVTGDDGSGFQNHLCEESDA</sequence>
<protein>
    <submittedName>
        <fullName evidence="2">Uncharacterized protein</fullName>
    </submittedName>
</protein>
<feature type="coiled-coil region" evidence="1">
    <location>
        <begin position="99"/>
        <end position="133"/>
    </location>
</feature>
<dbReference type="AlphaFoldDB" id="A0A2G7FYI8"/>
<proteinExistence type="predicted"/>
<comment type="caution">
    <text evidence="2">The sequence shown here is derived from an EMBL/GenBank/DDBJ whole genome shotgun (WGS) entry which is preliminary data.</text>
</comment>
<feature type="coiled-coil region" evidence="1">
    <location>
        <begin position="157"/>
        <end position="184"/>
    </location>
</feature>
<dbReference type="EMBL" id="NEXV01000310">
    <property type="protein sequence ID" value="PIG85666.1"/>
    <property type="molecule type" value="Genomic_DNA"/>
</dbReference>
<gene>
    <name evidence="2" type="ORF">AARAC_007106</name>
</gene>
<accession>A0A2G7FYI8</accession>
<keyword evidence="3" id="KW-1185">Reference proteome</keyword>
<organism evidence="2 3">
    <name type="scientific">Aspergillus arachidicola</name>
    <dbReference type="NCBI Taxonomy" id="656916"/>
    <lineage>
        <taxon>Eukaryota</taxon>
        <taxon>Fungi</taxon>
        <taxon>Dikarya</taxon>
        <taxon>Ascomycota</taxon>
        <taxon>Pezizomycotina</taxon>
        <taxon>Eurotiomycetes</taxon>
        <taxon>Eurotiomycetidae</taxon>
        <taxon>Eurotiales</taxon>
        <taxon>Aspergillaceae</taxon>
        <taxon>Aspergillus</taxon>
        <taxon>Aspergillus subgen. Circumdati</taxon>
    </lineage>
</organism>
<dbReference type="Proteomes" id="UP000231358">
    <property type="component" value="Unassembled WGS sequence"/>
</dbReference>
<feature type="non-terminal residue" evidence="2">
    <location>
        <position position="1"/>
    </location>
</feature>
<name>A0A2G7FYI8_9EURO</name>
<evidence type="ECO:0000256" key="1">
    <source>
        <dbReference type="SAM" id="Coils"/>
    </source>
</evidence>
<evidence type="ECO:0000313" key="2">
    <source>
        <dbReference type="EMBL" id="PIG85666.1"/>
    </source>
</evidence>
<reference evidence="2 3" key="1">
    <citation type="submission" date="2017-05" db="EMBL/GenBank/DDBJ databases">
        <title>Genome sequence for an aflatoxigenic pathogen of Argentinian peanut, Aspergillus arachidicola.</title>
        <authorList>
            <person name="Moore G."/>
            <person name="Beltz S.B."/>
            <person name="Mack B.M."/>
        </authorList>
    </citation>
    <scope>NUCLEOTIDE SEQUENCE [LARGE SCALE GENOMIC DNA]</scope>
    <source>
        <strain evidence="2 3">CBS 117610</strain>
    </source>
</reference>
<evidence type="ECO:0000313" key="3">
    <source>
        <dbReference type="Proteomes" id="UP000231358"/>
    </source>
</evidence>